<dbReference type="EMBL" id="JAWZYT010002352">
    <property type="protein sequence ID" value="KAK4304983.1"/>
    <property type="molecule type" value="Genomic_DNA"/>
</dbReference>
<protein>
    <submittedName>
        <fullName evidence="1">Uncharacterized protein</fullName>
    </submittedName>
</protein>
<reference evidence="1" key="1">
    <citation type="submission" date="2023-11" db="EMBL/GenBank/DDBJ databases">
        <title>Genome assemblies of two species of porcelain crab, Petrolisthes cinctipes and Petrolisthes manimaculis (Anomura: Porcellanidae).</title>
        <authorList>
            <person name="Angst P."/>
        </authorList>
    </citation>
    <scope>NUCLEOTIDE SEQUENCE</scope>
    <source>
        <strain evidence="1">PB745_02</strain>
        <tissue evidence="1">Gill</tissue>
    </source>
</reference>
<evidence type="ECO:0000313" key="1">
    <source>
        <dbReference type="EMBL" id="KAK4304983.1"/>
    </source>
</evidence>
<accession>A0AAE1TZY2</accession>
<comment type="caution">
    <text evidence="1">The sequence shown here is derived from an EMBL/GenBank/DDBJ whole genome shotgun (WGS) entry which is preliminary data.</text>
</comment>
<proteinExistence type="predicted"/>
<gene>
    <name evidence="1" type="ORF">Pmani_023105</name>
</gene>
<name>A0AAE1TZY2_9EUCA</name>
<keyword evidence="2" id="KW-1185">Reference proteome</keyword>
<organism evidence="1 2">
    <name type="scientific">Petrolisthes manimaculis</name>
    <dbReference type="NCBI Taxonomy" id="1843537"/>
    <lineage>
        <taxon>Eukaryota</taxon>
        <taxon>Metazoa</taxon>
        <taxon>Ecdysozoa</taxon>
        <taxon>Arthropoda</taxon>
        <taxon>Crustacea</taxon>
        <taxon>Multicrustacea</taxon>
        <taxon>Malacostraca</taxon>
        <taxon>Eumalacostraca</taxon>
        <taxon>Eucarida</taxon>
        <taxon>Decapoda</taxon>
        <taxon>Pleocyemata</taxon>
        <taxon>Anomura</taxon>
        <taxon>Galatheoidea</taxon>
        <taxon>Porcellanidae</taxon>
        <taxon>Petrolisthes</taxon>
    </lineage>
</organism>
<dbReference type="AlphaFoldDB" id="A0AAE1TZY2"/>
<dbReference type="Proteomes" id="UP001292094">
    <property type="component" value="Unassembled WGS sequence"/>
</dbReference>
<sequence>MSNKCQQGDLLPRPGSSSVCGAEGGGIKWCSDWSCSPPYLPDSPHPFLHPLLHPIPHLPALSLTHLTVLSLTHLQTFPLTNLPPLTLTNLPPLTLTHLPPGRRHSLVMFVDITGLTCHSLLGYRSGIGQVRSSLI</sequence>
<evidence type="ECO:0000313" key="2">
    <source>
        <dbReference type="Proteomes" id="UP001292094"/>
    </source>
</evidence>